<organism evidence="2 3">
    <name type="scientific">Caerostris extrusa</name>
    <name type="common">Bark spider</name>
    <name type="synonym">Caerostris bankana</name>
    <dbReference type="NCBI Taxonomy" id="172846"/>
    <lineage>
        <taxon>Eukaryota</taxon>
        <taxon>Metazoa</taxon>
        <taxon>Ecdysozoa</taxon>
        <taxon>Arthropoda</taxon>
        <taxon>Chelicerata</taxon>
        <taxon>Arachnida</taxon>
        <taxon>Araneae</taxon>
        <taxon>Araneomorphae</taxon>
        <taxon>Entelegynae</taxon>
        <taxon>Araneoidea</taxon>
        <taxon>Araneidae</taxon>
        <taxon>Caerostris</taxon>
    </lineage>
</organism>
<evidence type="ECO:0000313" key="3">
    <source>
        <dbReference type="Proteomes" id="UP001054945"/>
    </source>
</evidence>
<sequence>MKNPKEKDLARKNSELYDCVYPRLLKITFFFLFHSDQNSSLQILRACIISTPTPPLFHFLHTDMKRIEIGKRKKREKEKKKKKEKKLPDKQISPSTSAGHQLV</sequence>
<dbReference type="Proteomes" id="UP001054945">
    <property type="component" value="Unassembled WGS sequence"/>
</dbReference>
<proteinExistence type="predicted"/>
<feature type="compositionally biased region" description="Basic residues" evidence="1">
    <location>
        <begin position="71"/>
        <end position="85"/>
    </location>
</feature>
<feature type="compositionally biased region" description="Polar residues" evidence="1">
    <location>
        <begin position="92"/>
        <end position="103"/>
    </location>
</feature>
<feature type="region of interest" description="Disordered" evidence="1">
    <location>
        <begin position="68"/>
        <end position="103"/>
    </location>
</feature>
<comment type="caution">
    <text evidence="2">The sequence shown here is derived from an EMBL/GenBank/DDBJ whole genome shotgun (WGS) entry which is preliminary data.</text>
</comment>
<protein>
    <submittedName>
        <fullName evidence="2">Uncharacterized protein</fullName>
    </submittedName>
</protein>
<gene>
    <name evidence="2" type="ORF">CEXT_644491</name>
</gene>
<evidence type="ECO:0000313" key="2">
    <source>
        <dbReference type="EMBL" id="GIY94342.1"/>
    </source>
</evidence>
<reference evidence="2 3" key="1">
    <citation type="submission" date="2021-06" db="EMBL/GenBank/DDBJ databases">
        <title>Caerostris extrusa draft genome.</title>
        <authorList>
            <person name="Kono N."/>
            <person name="Arakawa K."/>
        </authorList>
    </citation>
    <scope>NUCLEOTIDE SEQUENCE [LARGE SCALE GENOMIC DNA]</scope>
</reference>
<accession>A0AAV4XGS5</accession>
<evidence type="ECO:0000256" key="1">
    <source>
        <dbReference type="SAM" id="MobiDB-lite"/>
    </source>
</evidence>
<name>A0AAV4XGS5_CAEEX</name>
<keyword evidence="3" id="KW-1185">Reference proteome</keyword>
<dbReference type="EMBL" id="BPLR01000377">
    <property type="protein sequence ID" value="GIY94342.1"/>
    <property type="molecule type" value="Genomic_DNA"/>
</dbReference>
<dbReference type="AlphaFoldDB" id="A0AAV4XGS5"/>